<organism evidence="5 6">
    <name type="scientific">Paractinoplanes deccanensis</name>
    <dbReference type="NCBI Taxonomy" id="113561"/>
    <lineage>
        <taxon>Bacteria</taxon>
        <taxon>Bacillati</taxon>
        <taxon>Actinomycetota</taxon>
        <taxon>Actinomycetes</taxon>
        <taxon>Micromonosporales</taxon>
        <taxon>Micromonosporaceae</taxon>
        <taxon>Paractinoplanes</taxon>
    </lineage>
</organism>
<comment type="caution">
    <text evidence="5">The sequence shown here is derived from an EMBL/GenBank/DDBJ whole genome shotgun (WGS) entry which is preliminary data.</text>
</comment>
<dbReference type="RefSeq" id="WP_203773377.1">
    <property type="nucleotide sequence ID" value="NZ_BAAABO010000038.1"/>
</dbReference>
<dbReference type="PROSITE" id="PS01124">
    <property type="entry name" value="HTH_ARAC_FAMILY_2"/>
    <property type="match status" value="1"/>
</dbReference>
<proteinExistence type="predicted"/>
<keyword evidence="1" id="KW-0805">Transcription regulation</keyword>
<sequence length="319" mass="34334">MTTDSASFGLDTRTVGASGLPRSLRAWQAWLGERSSTPDYDPATMADLRIRFQQVRVGDALLHRHEGFSPVRAAKPAGTEGMVSLILVRRGTATVELPRDSYALAAGEFAIRRLDRPASFTNGAHTAGMSITLPGHGLAPLLGDRVVRGHAGSAPTRLLTAYADLLHDAGPELDATGARAARNALIELTTAVLRDSIDLTAVHTVPALVAAARRLADRRLTDAALGPATLASELHVSARTLQRAFAATGEPLMAYIRRRRLEQARRDLTDPARAMTVAEIAARWRFSDGGHLSRAFKKQYGHTPSDYARDSAGLRPTRP</sequence>
<keyword evidence="6" id="KW-1185">Reference proteome</keyword>
<evidence type="ECO:0000256" key="1">
    <source>
        <dbReference type="ARBA" id="ARBA00023015"/>
    </source>
</evidence>
<gene>
    <name evidence="5" type="ORF">Ade02nite_70970</name>
</gene>
<feature type="domain" description="HTH araC/xylS-type" evidence="4">
    <location>
        <begin position="210"/>
        <end position="310"/>
    </location>
</feature>
<evidence type="ECO:0000256" key="2">
    <source>
        <dbReference type="ARBA" id="ARBA00023125"/>
    </source>
</evidence>
<evidence type="ECO:0000313" key="6">
    <source>
        <dbReference type="Proteomes" id="UP000609879"/>
    </source>
</evidence>
<keyword evidence="2" id="KW-0238">DNA-binding</keyword>
<dbReference type="PANTHER" id="PTHR46796:SF6">
    <property type="entry name" value="ARAC SUBFAMILY"/>
    <property type="match status" value="1"/>
</dbReference>
<dbReference type="Pfam" id="PF12833">
    <property type="entry name" value="HTH_18"/>
    <property type="match status" value="1"/>
</dbReference>
<protein>
    <submittedName>
        <fullName evidence="5">Transcriptional regulator</fullName>
    </submittedName>
</protein>
<dbReference type="InterPro" id="IPR050204">
    <property type="entry name" value="AraC_XylS_family_regulators"/>
</dbReference>
<evidence type="ECO:0000259" key="4">
    <source>
        <dbReference type="PROSITE" id="PS01124"/>
    </source>
</evidence>
<dbReference type="InterPro" id="IPR009057">
    <property type="entry name" value="Homeodomain-like_sf"/>
</dbReference>
<evidence type="ECO:0000256" key="3">
    <source>
        <dbReference type="ARBA" id="ARBA00023163"/>
    </source>
</evidence>
<accession>A0ABQ3YEM0</accession>
<dbReference type="Proteomes" id="UP000609879">
    <property type="component" value="Unassembled WGS sequence"/>
</dbReference>
<dbReference type="PROSITE" id="PS00041">
    <property type="entry name" value="HTH_ARAC_FAMILY_1"/>
    <property type="match status" value="1"/>
</dbReference>
<evidence type="ECO:0000313" key="5">
    <source>
        <dbReference type="EMBL" id="GID78456.1"/>
    </source>
</evidence>
<dbReference type="InterPro" id="IPR018062">
    <property type="entry name" value="HTH_AraC-typ_CS"/>
</dbReference>
<reference evidence="5 6" key="1">
    <citation type="submission" date="2021-01" db="EMBL/GenBank/DDBJ databases">
        <title>Whole genome shotgun sequence of Actinoplanes deccanensis NBRC 13994.</title>
        <authorList>
            <person name="Komaki H."/>
            <person name="Tamura T."/>
        </authorList>
    </citation>
    <scope>NUCLEOTIDE SEQUENCE [LARGE SCALE GENOMIC DNA]</scope>
    <source>
        <strain evidence="5 6">NBRC 13994</strain>
    </source>
</reference>
<dbReference type="SUPFAM" id="SSF46689">
    <property type="entry name" value="Homeodomain-like"/>
    <property type="match status" value="1"/>
</dbReference>
<dbReference type="SMART" id="SM00342">
    <property type="entry name" value="HTH_ARAC"/>
    <property type="match status" value="1"/>
</dbReference>
<dbReference type="PANTHER" id="PTHR46796">
    <property type="entry name" value="HTH-TYPE TRANSCRIPTIONAL ACTIVATOR RHAS-RELATED"/>
    <property type="match status" value="1"/>
</dbReference>
<dbReference type="InterPro" id="IPR018060">
    <property type="entry name" value="HTH_AraC"/>
</dbReference>
<keyword evidence="3" id="KW-0804">Transcription</keyword>
<dbReference type="EMBL" id="BOMI01000146">
    <property type="protein sequence ID" value="GID78456.1"/>
    <property type="molecule type" value="Genomic_DNA"/>
</dbReference>
<dbReference type="Gene3D" id="1.10.10.60">
    <property type="entry name" value="Homeodomain-like"/>
    <property type="match status" value="1"/>
</dbReference>
<name>A0ABQ3YEM0_9ACTN</name>